<protein>
    <submittedName>
        <fullName evidence="1">Uncharacterized protein</fullName>
    </submittedName>
</protein>
<evidence type="ECO:0000313" key="2">
    <source>
        <dbReference type="Proteomes" id="UP000031623"/>
    </source>
</evidence>
<dbReference type="AlphaFoldDB" id="A0A090AHE3"/>
<dbReference type="STRING" id="40754.THII_0405"/>
<sequence length="102" mass="11923">MNDTPKAIQALFHQLLMQRSGEERLIMGCEMFSTSRALIRSSLEGKGLSESEMAVQIFLRTYRNDFPPEVLEKIMERVRAYWKNRQANVAWMKRSATQKKVI</sequence>
<name>A0A090AHE3_9GAMM</name>
<dbReference type="KEGG" id="tig:THII_0405"/>
<gene>
    <name evidence="1" type="ORF">THII_0405</name>
</gene>
<dbReference type="OrthoDB" id="963568at2"/>
<dbReference type="HOGENOM" id="CLU_169691_1_0_6"/>
<organism evidence="1 2">
    <name type="scientific">Thioploca ingrica</name>
    <dbReference type="NCBI Taxonomy" id="40754"/>
    <lineage>
        <taxon>Bacteria</taxon>
        <taxon>Pseudomonadati</taxon>
        <taxon>Pseudomonadota</taxon>
        <taxon>Gammaproteobacteria</taxon>
        <taxon>Thiotrichales</taxon>
        <taxon>Thiotrichaceae</taxon>
        <taxon>Thioploca</taxon>
    </lineage>
</organism>
<reference evidence="1" key="1">
    <citation type="journal article" date="2014" name="ISME J.">
        <title>Ecophysiology of Thioploca ingrica as revealed by the complete genome sequence supplemented with proteomic evidence.</title>
        <authorList>
            <person name="Kojima H."/>
            <person name="Ogura Y."/>
            <person name="Yamamoto N."/>
            <person name="Togashi T."/>
            <person name="Mori H."/>
            <person name="Watanabe T."/>
            <person name="Nemoto F."/>
            <person name="Kurokawa K."/>
            <person name="Hayashi T."/>
            <person name="Fukui M."/>
        </authorList>
    </citation>
    <scope>NUCLEOTIDE SEQUENCE [LARGE SCALE GENOMIC DNA]</scope>
</reference>
<keyword evidence="2" id="KW-1185">Reference proteome</keyword>
<dbReference type="EMBL" id="AP014633">
    <property type="protein sequence ID" value="BAP54702.1"/>
    <property type="molecule type" value="Genomic_DNA"/>
</dbReference>
<evidence type="ECO:0000313" key="1">
    <source>
        <dbReference type="EMBL" id="BAP54702.1"/>
    </source>
</evidence>
<dbReference type="Proteomes" id="UP000031623">
    <property type="component" value="Chromosome"/>
</dbReference>
<proteinExistence type="predicted"/>
<accession>A0A090AHE3</accession>